<name>A0A024UMN4_9STRA</name>
<proteinExistence type="predicted"/>
<sequence length="221" mass="25582">MHLSVISPIRTTKKPRVPRRTVSAMPRRRPPRRRSLRRTCWKTAKRTARPRVTKSRALPRRTCRPSSTPAARKRKRKRRLRPPQRPRLKMLLHPSRTPRPTTMAGRPCNTRSAGPRPTLPRPKCVVRHVLRLRMGRGGLLVRAMSPVRCRLWHGSARGPCRYGERNSKDCNLELTHSSRLTEIIRLAFLSGVLYRDAMVGRSHEVVYKWMPHARLVSTAVS</sequence>
<dbReference type="VEuPathDB" id="FungiDB:H310_02051"/>
<evidence type="ECO:0000256" key="1">
    <source>
        <dbReference type="SAM" id="MobiDB-lite"/>
    </source>
</evidence>
<feature type="compositionally biased region" description="Basic residues" evidence="1">
    <location>
        <begin position="26"/>
        <end position="63"/>
    </location>
</feature>
<feature type="compositionally biased region" description="Basic residues" evidence="1">
    <location>
        <begin position="71"/>
        <end position="90"/>
    </location>
</feature>
<organism evidence="2">
    <name type="scientific">Aphanomyces invadans</name>
    <dbReference type="NCBI Taxonomy" id="157072"/>
    <lineage>
        <taxon>Eukaryota</taxon>
        <taxon>Sar</taxon>
        <taxon>Stramenopiles</taxon>
        <taxon>Oomycota</taxon>
        <taxon>Saprolegniomycetes</taxon>
        <taxon>Saprolegniales</taxon>
        <taxon>Verrucalvaceae</taxon>
        <taxon>Aphanomyces</taxon>
    </lineage>
</organism>
<dbReference type="RefSeq" id="XP_008863657.1">
    <property type="nucleotide sequence ID" value="XM_008865435.1"/>
</dbReference>
<dbReference type="GeneID" id="20079101"/>
<dbReference type="AlphaFoldDB" id="A0A024UMN4"/>
<evidence type="ECO:0000313" key="2">
    <source>
        <dbReference type="EMBL" id="ETW07564.1"/>
    </source>
</evidence>
<gene>
    <name evidence="2" type="ORF">H310_02051</name>
</gene>
<dbReference type="EMBL" id="KI913954">
    <property type="protein sequence ID" value="ETW07564.1"/>
    <property type="molecule type" value="Genomic_DNA"/>
</dbReference>
<protein>
    <submittedName>
        <fullName evidence="2">Uncharacterized protein</fullName>
    </submittedName>
</protein>
<reference evidence="2" key="1">
    <citation type="submission" date="2013-12" db="EMBL/GenBank/DDBJ databases">
        <title>The Genome Sequence of Aphanomyces invadans NJM9701.</title>
        <authorList>
            <consortium name="The Broad Institute Genomics Platform"/>
            <person name="Russ C."/>
            <person name="Tyler B."/>
            <person name="van West P."/>
            <person name="Dieguez-Uribeondo J."/>
            <person name="Young S.K."/>
            <person name="Zeng Q."/>
            <person name="Gargeya S."/>
            <person name="Fitzgerald M."/>
            <person name="Abouelleil A."/>
            <person name="Alvarado L."/>
            <person name="Chapman S.B."/>
            <person name="Gainer-Dewar J."/>
            <person name="Goldberg J."/>
            <person name="Griggs A."/>
            <person name="Gujja S."/>
            <person name="Hansen M."/>
            <person name="Howarth C."/>
            <person name="Imamovic A."/>
            <person name="Ireland A."/>
            <person name="Larimer J."/>
            <person name="McCowan C."/>
            <person name="Murphy C."/>
            <person name="Pearson M."/>
            <person name="Poon T.W."/>
            <person name="Priest M."/>
            <person name="Roberts A."/>
            <person name="Saif S."/>
            <person name="Shea T."/>
            <person name="Sykes S."/>
            <person name="Wortman J."/>
            <person name="Nusbaum C."/>
            <person name="Birren B."/>
        </authorList>
    </citation>
    <scope>NUCLEOTIDE SEQUENCE [LARGE SCALE GENOMIC DNA]</scope>
    <source>
        <strain evidence="2">NJM9701</strain>
    </source>
</reference>
<feature type="region of interest" description="Disordered" evidence="1">
    <location>
        <begin position="1"/>
        <end position="120"/>
    </location>
</feature>
<accession>A0A024UMN4</accession>